<evidence type="ECO:0000313" key="13">
    <source>
        <dbReference type="Proteomes" id="UP000239203"/>
    </source>
</evidence>
<dbReference type="GO" id="GO:0003677">
    <property type="term" value="F:DNA binding"/>
    <property type="evidence" value="ECO:0007669"/>
    <property type="project" value="InterPro"/>
</dbReference>
<keyword evidence="2 10" id="KW-0547">Nucleotide-binding</keyword>
<evidence type="ECO:0000256" key="8">
    <source>
        <dbReference type="ARBA" id="ARBA00034808"/>
    </source>
</evidence>
<evidence type="ECO:0000259" key="11">
    <source>
        <dbReference type="PROSITE" id="PS51198"/>
    </source>
</evidence>
<dbReference type="InterPro" id="IPR014017">
    <property type="entry name" value="DNA_helicase_UvrD-like_C"/>
</dbReference>
<proteinExistence type="inferred from homology"/>
<evidence type="ECO:0000256" key="5">
    <source>
        <dbReference type="ARBA" id="ARBA00022840"/>
    </source>
</evidence>
<evidence type="ECO:0000256" key="1">
    <source>
        <dbReference type="ARBA" id="ARBA00009922"/>
    </source>
</evidence>
<keyword evidence="13" id="KW-1185">Reference proteome</keyword>
<gene>
    <name evidence="12" type="ORF">CLV40_12571</name>
</gene>
<evidence type="ECO:0000256" key="2">
    <source>
        <dbReference type="ARBA" id="ARBA00022741"/>
    </source>
</evidence>
<keyword evidence="3 10" id="KW-0378">Hydrolase</keyword>
<sequence length="649" mass="71277">MNQSRQRQLQRRATEVLTRDAPWLDPLGRRVCTALLVRTAQRWRLFLHPGSPSDVADAYFIGPAGVCSLLIRDRLPDEATARAVARHAEERFAGVRGPGGQVLASSALRHLVVLPGGGKRVTSPSPLYRVVPEQDLDALFRREAAVLTRDQAQSIAAQAAHRLTGYRRVEVEPVERAAEAPGLLDEADLTADQLAAAQQRPFESWMAFLHPQQQAVVARNYGGPARISGPAGTGKTVVALHRLLHLARRSTGPLLFTTFVRTLPAVHQGTFHRMAPEFADRVRFVNLHAWARDFLAERGRPVTQWRAQVATAFNLAWLSHRAALADLEPAPAYWQAEVDRVIKGRGLTTVDEYLRVTRRGRGLALNPAQRTAVWGLYEAYERHLAEKDLSDYNDLVAIARAELAARPLEVPYAAVIVDEVQDITLTGLRLLRQLAGDGPNRLLLVGDGQQQVYPGGWRLSEAGIPVQGRGAVLRVNYRNRAAVLDFARRFDATNQVDDLDGAAGVALRDAETANPGGRTEPWTGTDSELPDALTGAIAALPVPRGRTALITFNHRDLERCAAILREAGVPVAHLDQYTGEPEDTVKIGTVHRAKGLDFQAVIAVAFTRSGKPNDPAEQELRARRHLVAATRARDYLWWGVVTPPADQAP</sequence>
<dbReference type="GO" id="GO:0000725">
    <property type="term" value="P:recombinational repair"/>
    <property type="evidence" value="ECO:0007669"/>
    <property type="project" value="TreeGrafter"/>
</dbReference>
<comment type="caution">
    <text evidence="12">The sequence shown here is derived from an EMBL/GenBank/DDBJ whole genome shotgun (WGS) entry which is preliminary data.</text>
</comment>
<dbReference type="PROSITE" id="PS51198">
    <property type="entry name" value="UVRD_HELICASE_ATP_BIND"/>
    <property type="match status" value="1"/>
</dbReference>
<evidence type="ECO:0000256" key="6">
    <source>
        <dbReference type="ARBA" id="ARBA00023235"/>
    </source>
</evidence>
<name>A0A2S6GF45_9PSEU</name>
<evidence type="ECO:0000256" key="10">
    <source>
        <dbReference type="PROSITE-ProRule" id="PRU00560"/>
    </source>
</evidence>
<dbReference type="Gene3D" id="1.10.10.160">
    <property type="match status" value="1"/>
</dbReference>
<evidence type="ECO:0000256" key="4">
    <source>
        <dbReference type="ARBA" id="ARBA00022806"/>
    </source>
</evidence>
<keyword evidence="5 10" id="KW-0067">ATP-binding</keyword>
<evidence type="ECO:0000256" key="3">
    <source>
        <dbReference type="ARBA" id="ARBA00022801"/>
    </source>
</evidence>
<dbReference type="InterPro" id="IPR000212">
    <property type="entry name" value="DNA_helicase_UvrD/REP"/>
</dbReference>
<feature type="binding site" evidence="10">
    <location>
        <begin position="229"/>
        <end position="236"/>
    </location>
    <ligand>
        <name>ATP</name>
        <dbReference type="ChEBI" id="CHEBI:30616"/>
    </ligand>
</feature>
<dbReference type="RefSeq" id="WP_104482529.1">
    <property type="nucleotide sequence ID" value="NZ_CP154825.1"/>
</dbReference>
<dbReference type="GO" id="GO:0016887">
    <property type="term" value="F:ATP hydrolysis activity"/>
    <property type="evidence" value="ECO:0007669"/>
    <property type="project" value="RHEA"/>
</dbReference>
<organism evidence="12 13">
    <name type="scientific">Actinokineospora auranticolor</name>
    <dbReference type="NCBI Taxonomy" id="155976"/>
    <lineage>
        <taxon>Bacteria</taxon>
        <taxon>Bacillati</taxon>
        <taxon>Actinomycetota</taxon>
        <taxon>Actinomycetes</taxon>
        <taxon>Pseudonocardiales</taxon>
        <taxon>Pseudonocardiaceae</taxon>
        <taxon>Actinokineospora</taxon>
    </lineage>
</organism>
<dbReference type="Gene3D" id="3.40.50.300">
    <property type="entry name" value="P-loop containing nucleotide triphosphate hydrolases"/>
    <property type="match status" value="2"/>
</dbReference>
<evidence type="ECO:0000313" key="12">
    <source>
        <dbReference type="EMBL" id="PPK63736.1"/>
    </source>
</evidence>
<dbReference type="EC" id="5.6.2.4" evidence="8"/>
<dbReference type="AlphaFoldDB" id="A0A2S6GF45"/>
<dbReference type="GO" id="GO:0005829">
    <property type="term" value="C:cytosol"/>
    <property type="evidence" value="ECO:0007669"/>
    <property type="project" value="TreeGrafter"/>
</dbReference>
<comment type="catalytic activity">
    <reaction evidence="7">
        <text>Couples ATP hydrolysis with the unwinding of duplex DNA by translocating in the 3'-5' direction.</text>
        <dbReference type="EC" id="5.6.2.4"/>
    </reaction>
</comment>
<dbReference type="InterPro" id="IPR027417">
    <property type="entry name" value="P-loop_NTPase"/>
</dbReference>
<keyword evidence="4 10" id="KW-0347">Helicase</keyword>
<dbReference type="Pfam" id="PF00580">
    <property type="entry name" value="UvrD-helicase"/>
    <property type="match status" value="1"/>
</dbReference>
<dbReference type="EMBL" id="PTIX01000025">
    <property type="protein sequence ID" value="PPK63736.1"/>
    <property type="molecule type" value="Genomic_DNA"/>
</dbReference>
<protein>
    <recommendedName>
        <fullName evidence="8">DNA 3'-5' helicase</fullName>
        <ecNumber evidence="8">5.6.2.4</ecNumber>
    </recommendedName>
</protein>
<comment type="catalytic activity">
    <reaction evidence="9">
        <text>ATP + H2O = ADP + phosphate + H(+)</text>
        <dbReference type="Rhea" id="RHEA:13065"/>
        <dbReference type="ChEBI" id="CHEBI:15377"/>
        <dbReference type="ChEBI" id="CHEBI:15378"/>
        <dbReference type="ChEBI" id="CHEBI:30616"/>
        <dbReference type="ChEBI" id="CHEBI:43474"/>
        <dbReference type="ChEBI" id="CHEBI:456216"/>
        <dbReference type="EC" id="5.6.2.4"/>
    </reaction>
</comment>
<comment type="similarity">
    <text evidence="1">Belongs to the helicase family. UvrD subfamily.</text>
</comment>
<dbReference type="InterPro" id="IPR013986">
    <property type="entry name" value="DExx_box_DNA_helicase_dom_sf"/>
</dbReference>
<dbReference type="InterPro" id="IPR014016">
    <property type="entry name" value="UvrD-like_ATP-bd"/>
</dbReference>
<keyword evidence="6" id="KW-0413">Isomerase</keyword>
<dbReference type="OrthoDB" id="3196525at2"/>
<feature type="domain" description="UvrD-like helicase ATP-binding" evidence="11">
    <location>
        <begin position="208"/>
        <end position="491"/>
    </location>
</feature>
<dbReference type="GO" id="GO:0043138">
    <property type="term" value="F:3'-5' DNA helicase activity"/>
    <property type="evidence" value="ECO:0007669"/>
    <property type="project" value="UniProtKB-EC"/>
</dbReference>
<dbReference type="GO" id="GO:0005524">
    <property type="term" value="F:ATP binding"/>
    <property type="evidence" value="ECO:0007669"/>
    <property type="project" value="UniProtKB-UniRule"/>
</dbReference>
<dbReference type="PANTHER" id="PTHR11070">
    <property type="entry name" value="UVRD / RECB / PCRA DNA HELICASE FAMILY MEMBER"/>
    <property type="match status" value="1"/>
</dbReference>
<evidence type="ECO:0000256" key="7">
    <source>
        <dbReference type="ARBA" id="ARBA00034617"/>
    </source>
</evidence>
<accession>A0A2S6GF45</accession>
<dbReference type="PANTHER" id="PTHR11070:SF45">
    <property type="entry name" value="DNA 3'-5' HELICASE"/>
    <property type="match status" value="1"/>
</dbReference>
<dbReference type="Pfam" id="PF13361">
    <property type="entry name" value="UvrD_C"/>
    <property type="match status" value="1"/>
</dbReference>
<reference evidence="12 13" key="1">
    <citation type="submission" date="2018-02" db="EMBL/GenBank/DDBJ databases">
        <title>Genomic Encyclopedia of Archaeal and Bacterial Type Strains, Phase II (KMG-II): from individual species to whole genera.</title>
        <authorList>
            <person name="Goeker M."/>
        </authorList>
    </citation>
    <scope>NUCLEOTIDE SEQUENCE [LARGE SCALE GENOMIC DNA]</scope>
    <source>
        <strain evidence="12 13">YU 961-1</strain>
    </source>
</reference>
<dbReference type="Proteomes" id="UP000239203">
    <property type="component" value="Unassembled WGS sequence"/>
</dbReference>
<evidence type="ECO:0000256" key="9">
    <source>
        <dbReference type="ARBA" id="ARBA00048988"/>
    </source>
</evidence>
<dbReference type="SUPFAM" id="SSF52540">
    <property type="entry name" value="P-loop containing nucleoside triphosphate hydrolases"/>
    <property type="match status" value="1"/>
</dbReference>